<dbReference type="Proteomes" id="UP000594500">
    <property type="component" value="Chromosome"/>
</dbReference>
<evidence type="ECO:0000313" key="9">
    <source>
        <dbReference type="Proteomes" id="UP000267630"/>
    </source>
</evidence>
<dbReference type="Pfam" id="PF07869">
    <property type="entry name" value="DUF1656"/>
    <property type="match status" value="1"/>
</dbReference>
<keyword evidence="2 5" id="KW-0812">Transmembrane</keyword>
<dbReference type="GeneID" id="57505542"/>
<evidence type="ECO:0000256" key="1">
    <source>
        <dbReference type="ARBA" id="ARBA00022475"/>
    </source>
</evidence>
<evidence type="ECO:0000256" key="3">
    <source>
        <dbReference type="ARBA" id="ARBA00022989"/>
    </source>
</evidence>
<evidence type="ECO:0000313" key="6">
    <source>
        <dbReference type="EMBL" id="QPF07042.1"/>
    </source>
</evidence>
<accession>A0A380SLZ8</accession>
<evidence type="ECO:0000256" key="2">
    <source>
        <dbReference type="ARBA" id="ARBA00022692"/>
    </source>
</evidence>
<name>A0A380SLZ8_RAOTE</name>
<gene>
    <name evidence="6" type="ORF">IMO34_16995</name>
    <name evidence="8" type="ORF">NCTC13038_02018</name>
    <name evidence="7" type="ORF">NCTC9997_03970</name>
</gene>
<evidence type="ECO:0000313" key="7">
    <source>
        <dbReference type="EMBL" id="VED51806.1"/>
    </source>
</evidence>
<proteinExistence type="predicted"/>
<dbReference type="EMBL" id="CAADJG010000002">
    <property type="protein sequence ID" value="VFS70196.1"/>
    <property type="molecule type" value="Genomic_DNA"/>
</dbReference>
<reference evidence="6 11" key="2">
    <citation type="submission" date="2020-10" db="EMBL/GenBank/DDBJ databases">
        <title>Resistance determinants and their genetic context in bacteria from a longitudinal study of pigs reared under conventional and antibiotic-free husbandry practices.</title>
        <authorList>
            <person name="Poulin-Laprade D."/>
            <person name="Brouard J.-S."/>
            <person name="Gagnon N."/>
            <person name="Turcotte A."/>
            <person name="Langlois A."/>
            <person name="Matte J.J."/>
            <person name="Carrillo C.D."/>
            <person name="Zaheer R."/>
            <person name="McAllister T."/>
            <person name="Topp E."/>
            <person name="Talbot G."/>
        </authorList>
    </citation>
    <scope>NUCLEOTIDE SEQUENCE [LARGE SCALE GENOMIC DNA]</scope>
    <source>
        <strain evidence="6 11">Res13-Abat-PEB01-P1-04-A</strain>
    </source>
</reference>
<keyword evidence="3 5" id="KW-1133">Transmembrane helix</keyword>
<feature type="transmembrane region" description="Helical" evidence="5">
    <location>
        <begin position="12"/>
        <end position="35"/>
    </location>
</feature>
<organism evidence="7 9">
    <name type="scientific">Raoultella terrigena</name>
    <name type="common">Klebsiella terrigena</name>
    <dbReference type="NCBI Taxonomy" id="577"/>
    <lineage>
        <taxon>Bacteria</taxon>
        <taxon>Pseudomonadati</taxon>
        <taxon>Pseudomonadota</taxon>
        <taxon>Gammaproteobacteria</taxon>
        <taxon>Enterobacterales</taxon>
        <taxon>Enterobacteriaceae</taxon>
        <taxon>Klebsiella/Raoultella group</taxon>
        <taxon>Raoultella</taxon>
    </lineage>
</organism>
<feature type="transmembrane region" description="Helical" evidence="5">
    <location>
        <begin position="47"/>
        <end position="70"/>
    </location>
</feature>
<sequence length="71" mass="7708">MMSDVNFGGVFVPGLLVVALVTLLCTLLLVALFAFSRLYRSLPCRPLIGLSTYIFTFFLLLQGLNALGLLA</sequence>
<evidence type="ECO:0000256" key="5">
    <source>
        <dbReference type="SAM" id="Phobius"/>
    </source>
</evidence>
<evidence type="ECO:0000256" key="4">
    <source>
        <dbReference type="ARBA" id="ARBA00023136"/>
    </source>
</evidence>
<dbReference type="InterPro" id="IPR012451">
    <property type="entry name" value="DUF1656"/>
</dbReference>
<evidence type="ECO:0000313" key="8">
    <source>
        <dbReference type="EMBL" id="VFS70196.1"/>
    </source>
</evidence>
<dbReference type="Proteomes" id="UP000332594">
    <property type="component" value="Unassembled WGS sequence"/>
</dbReference>
<dbReference type="RefSeq" id="WP_041145023.1">
    <property type="nucleotide sequence ID" value="NZ_BJNO01000002.1"/>
</dbReference>
<reference evidence="7 9" key="1">
    <citation type="submission" date="2018-12" db="EMBL/GenBank/DDBJ databases">
        <authorList>
            <consortium name="Pathogen Informatics"/>
        </authorList>
    </citation>
    <scope>NUCLEOTIDE SEQUENCE [LARGE SCALE GENOMIC DNA]</scope>
    <source>
        <strain evidence="8 10">NCTC13038</strain>
        <strain evidence="7 9">NCTC9997</strain>
    </source>
</reference>
<dbReference type="EMBL" id="CP062916">
    <property type="protein sequence ID" value="QPF07042.1"/>
    <property type="molecule type" value="Genomic_DNA"/>
</dbReference>
<dbReference type="EMBL" id="LR134253">
    <property type="protein sequence ID" value="VED51806.1"/>
    <property type="molecule type" value="Genomic_DNA"/>
</dbReference>
<protein>
    <submittedName>
        <fullName evidence="6">DUF1656 domain-containing protein</fullName>
    </submittedName>
    <submittedName>
        <fullName evidence="7">Protein of uncharacterized function (DUF1656)</fullName>
    </submittedName>
</protein>
<keyword evidence="1" id="KW-1003">Cell membrane</keyword>
<keyword evidence="9" id="KW-1185">Reference proteome</keyword>
<keyword evidence="4 5" id="KW-0472">Membrane</keyword>
<dbReference type="Proteomes" id="UP000267630">
    <property type="component" value="Chromosome 3"/>
</dbReference>
<evidence type="ECO:0000313" key="11">
    <source>
        <dbReference type="Proteomes" id="UP000594500"/>
    </source>
</evidence>
<evidence type="ECO:0000313" key="10">
    <source>
        <dbReference type="Proteomes" id="UP000332594"/>
    </source>
</evidence>
<dbReference type="AlphaFoldDB" id="A0A380SLZ8"/>